<organism evidence="13">
    <name type="scientific">Alexandrium monilatum</name>
    <dbReference type="NCBI Taxonomy" id="311494"/>
    <lineage>
        <taxon>Eukaryota</taxon>
        <taxon>Sar</taxon>
        <taxon>Alveolata</taxon>
        <taxon>Dinophyceae</taxon>
        <taxon>Gonyaulacales</taxon>
        <taxon>Pyrocystaceae</taxon>
        <taxon>Alexandrium</taxon>
    </lineage>
</organism>
<evidence type="ECO:0000313" key="13">
    <source>
        <dbReference type="EMBL" id="CAE4619470.1"/>
    </source>
</evidence>
<keyword evidence="8 10" id="KW-0012">Acyltransferase</keyword>
<evidence type="ECO:0000256" key="9">
    <source>
        <dbReference type="ARBA" id="ARBA00048048"/>
    </source>
</evidence>
<dbReference type="EC" id="2.3.1.225" evidence="10"/>
<feature type="region of interest" description="Disordered" evidence="11">
    <location>
        <begin position="310"/>
        <end position="344"/>
    </location>
</feature>
<keyword evidence="5 10" id="KW-0472">Membrane</keyword>
<dbReference type="GO" id="GO:0006612">
    <property type="term" value="P:protein targeting to membrane"/>
    <property type="evidence" value="ECO:0007669"/>
    <property type="project" value="TreeGrafter"/>
</dbReference>
<dbReference type="Pfam" id="PF01529">
    <property type="entry name" value="DHHC"/>
    <property type="match status" value="1"/>
</dbReference>
<evidence type="ECO:0000256" key="6">
    <source>
        <dbReference type="ARBA" id="ARBA00023139"/>
    </source>
</evidence>
<keyword evidence="3 10" id="KW-0812">Transmembrane</keyword>
<evidence type="ECO:0000256" key="7">
    <source>
        <dbReference type="ARBA" id="ARBA00023288"/>
    </source>
</evidence>
<keyword evidence="2 10" id="KW-0808">Transferase</keyword>
<feature type="transmembrane region" description="Helical" evidence="10">
    <location>
        <begin position="164"/>
        <end position="189"/>
    </location>
</feature>
<name>A0A7S4RMG3_9DINO</name>
<dbReference type="PROSITE" id="PS50216">
    <property type="entry name" value="DHHC"/>
    <property type="match status" value="1"/>
</dbReference>
<dbReference type="InterPro" id="IPR001594">
    <property type="entry name" value="Palmitoyltrfase_DHHC"/>
</dbReference>
<evidence type="ECO:0000256" key="2">
    <source>
        <dbReference type="ARBA" id="ARBA00022679"/>
    </source>
</evidence>
<evidence type="ECO:0000256" key="8">
    <source>
        <dbReference type="ARBA" id="ARBA00023315"/>
    </source>
</evidence>
<protein>
    <recommendedName>
        <fullName evidence="10">Palmitoyltransferase</fullName>
        <ecNumber evidence="10">2.3.1.225</ecNumber>
    </recommendedName>
</protein>
<feature type="transmembrane region" description="Helical" evidence="10">
    <location>
        <begin position="54"/>
        <end position="76"/>
    </location>
</feature>
<feature type="transmembrane region" description="Helical" evidence="10">
    <location>
        <begin position="26"/>
        <end position="48"/>
    </location>
</feature>
<evidence type="ECO:0000259" key="12">
    <source>
        <dbReference type="Pfam" id="PF01529"/>
    </source>
</evidence>
<evidence type="ECO:0000256" key="4">
    <source>
        <dbReference type="ARBA" id="ARBA00022989"/>
    </source>
</evidence>
<comment type="catalytic activity">
    <reaction evidence="9 10">
        <text>L-cysteinyl-[protein] + hexadecanoyl-CoA = S-hexadecanoyl-L-cysteinyl-[protein] + CoA</text>
        <dbReference type="Rhea" id="RHEA:36683"/>
        <dbReference type="Rhea" id="RHEA-COMP:10131"/>
        <dbReference type="Rhea" id="RHEA-COMP:11032"/>
        <dbReference type="ChEBI" id="CHEBI:29950"/>
        <dbReference type="ChEBI" id="CHEBI:57287"/>
        <dbReference type="ChEBI" id="CHEBI:57379"/>
        <dbReference type="ChEBI" id="CHEBI:74151"/>
        <dbReference type="EC" id="2.3.1.225"/>
    </reaction>
</comment>
<keyword evidence="4 10" id="KW-1133">Transmembrane helix</keyword>
<dbReference type="PANTHER" id="PTHR22883">
    <property type="entry name" value="ZINC FINGER DHHC DOMAIN CONTAINING PROTEIN"/>
    <property type="match status" value="1"/>
</dbReference>
<evidence type="ECO:0000256" key="11">
    <source>
        <dbReference type="SAM" id="MobiDB-lite"/>
    </source>
</evidence>
<keyword evidence="7" id="KW-0449">Lipoprotein</keyword>
<dbReference type="GO" id="GO:0005783">
    <property type="term" value="C:endoplasmic reticulum"/>
    <property type="evidence" value="ECO:0007669"/>
    <property type="project" value="TreeGrafter"/>
</dbReference>
<sequence>MAQKIYGNNRVFCKGRFISGPDSRSCIATSLMVWVPAITWHVTVGSFLFGRGWLVLPILGGVLQVCSLGFLLATAFSDPGIMPRQKDYSEQHDPRTKCFRTKQPPRYHDILLRGHPFKLKYCTTCSIYRPPRCTHCSVCENCIERFDHHCPWIGNCIGKRNYWLFFYFVSSTGLINTLVLATSAAHLGIVTMKFRTERSLSGGEAFVESMREEPLTAALVVYCVGIIWFTVGLCVYHNYLICTNQTTYEQIKGVYSGGSNPFDRGILGNYQDVLGMRVRPRYFDPYKEELLWPKAGGARELELCARPDEWRGASGHVDSSAGNGGEAGADVRMGPFAGSSSRSL</sequence>
<dbReference type="EMBL" id="HBNR01053864">
    <property type="protein sequence ID" value="CAE4619470.1"/>
    <property type="molecule type" value="Transcribed_RNA"/>
</dbReference>
<evidence type="ECO:0000256" key="1">
    <source>
        <dbReference type="ARBA" id="ARBA00004127"/>
    </source>
</evidence>
<evidence type="ECO:0000256" key="5">
    <source>
        <dbReference type="ARBA" id="ARBA00023136"/>
    </source>
</evidence>
<dbReference type="PANTHER" id="PTHR22883:SF43">
    <property type="entry name" value="PALMITOYLTRANSFERASE APP"/>
    <property type="match status" value="1"/>
</dbReference>
<feature type="transmembrane region" description="Helical" evidence="10">
    <location>
        <begin position="215"/>
        <end position="236"/>
    </location>
</feature>
<dbReference type="GO" id="GO:0005794">
    <property type="term" value="C:Golgi apparatus"/>
    <property type="evidence" value="ECO:0007669"/>
    <property type="project" value="TreeGrafter"/>
</dbReference>
<feature type="domain" description="Palmitoyltransferase DHHC" evidence="12">
    <location>
        <begin position="118"/>
        <end position="252"/>
    </location>
</feature>
<comment type="domain">
    <text evidence="10">The DHHC domain is required for palmitoyltransferase activity.</text>
</comment>
<dbReference type="AlphaFoldDB" id="A0A7S4RMG3"/>
<accession>A0A7S4RMG3</accession>
<gene>
    <name evidence="13" type="ORF">AMON00008_LOCUS37819</name>
</gene>
<dbReference type="GO" id="GO:0019706">
    <property type="term" value="F:protein-cysteine S-palmitoyltransferase activity"/>
    <property type="evidence" value="ECO:0007669"/>
    <property type="project" value="UniProtKB-EC"/>
</dbReference>
<proteinExistence type="inferred from homology"/>
<reference evidence="13" key="1">
    <citation type="submission" date="2021-01" db="EMBL/GenBank/DDBJ databases">
        <authorList>
            <person name="Corre E."/>
            <person name="Pelletier E."/>
            <person name="Niang G."/>
            <person name="Scheremetjew M."/>
            <person name="Finn R."/>
            <person name="Kale V."/>
            <person name="Holt S."/>
            <person name="Cochrane G."/>
            <person name="Meng A."/>
            <person name="Brown T."/>
            <person name="Cohen L."/>
        </authorList>
    </citation>
    <scope>NUCLEOTIDE SEQUENCE</scope>
    <source>
        <strain evidence="13">CCMP3105</strain>
    </source>
</reference>
<comment type="similarity">
    <text evidence="10">Belongs to the DHHC palmitoyltransferase family.</text>
</comment>
<evidence type="ECO:0000256" key="3">
    <source>
        <dbReference type="ARBA" id="ARBA00022692"/>
    </source>
</evidence>
<evidence type="ECO:0000256" key="10">
    <source>
        <dbReference type="RuleBase" id="RU079119"/>
    </source>
</evidence>
<comment type="subcellular location">
    <subcellularLocation>
        <location evidence="1">Endomembrane system</location>
        <topology evidence="1">Multi-pass membrane protein</topology>
    </subcellularLocation>
</comment>
<dbReference type="InterPro" id="IPR039859">
    <property type="entry name" value="PFA4/ZDH16/20/ERF2-like"/>
</dbReference>
<keyword evidence="6" id="KW-0564">Palmitate</keyword>